<organism evidence="2 3">
    <name type="scientific">Corynascus novoguineensis</name>
    <dbReference type="NCBI Taxonomy" id="1126955"/>
    <lineage>
        <taxon>Eukaryota</taxon>
        <taxon>Fungi</taxon>
        <taxon>Dikarya</taxon>
        <taxon>Ascomycota</taxon>
        <taxon>Pezizomycotina</taxon>
        <taxon>Sordariomycetes</taxon>
        <taxon>Sordariomycetidae</taxon>
        <taxon>Sordariales</taxon>
        <taxon>Chaetomiaceae</taxon>
        <taxon>Corynascus</taxon>
    </lineage>
</organism>
<dbReference type="Proteomes" id="UP001303647">
    <property type="component" value="Unassembled WGS sequence"/>
</dbReference>
<accession>A0AAN7D0N0</accession>
<feature type="domain" description="Erythromycin biosynthesis protein CIII-like C-terminal" evidence="1">
    <location>
        <begin position="404"/>
        <end position="469"/>
    </location>
</feature>
<evidence type="ECO:0000259" key="1">
    <source>
        <dbReference type="Pfam" id="PF06722"/>
    </source>
</evidence>
<dbReference type="Gene3D" id="3.40.50.2000">
    <property type="entry name" value="Glycogen Phosphorylase B"/>
    <property type="match status" value="2"/>
</dbReference>
<comment type="caution">
    <text evidence="2">The sequence shown here is derived from an EMBL/GenBank/DDBJ whole genome shotgun (WGS) entry which is preliminary data.</text>
</comment>
<proteinExistence type="predicted"/>
<dbReference type="InterPro" id="IPR010610">
    <property type="entry name" value="EryCIII-like_C"/>
</dbReference>
<evidence type="ECO:0000313" key="3">
    <source>
        <dbReference type="Proteomes" id="UP001303647"/>
    </source>
</evidence>
<dbReference type="Pfam" id="PF06722">
    <property type="entry name" value="EryCIII-like_C"/>
    <property type="match status" value="1"/>
</dbReference>
<dbReference type="SUPFAM" id="SSF53756">
    <property type="entry name" value="UDP-Glycosyltransferase/glycogen phosphorylase"/>
    <property type="match status" value="1"/>
</dbReference>
<keyword evidence="3" id="KW-1185">Reference proteome</keyword>
<dbReference type="PANTHER" id="PTHR48049:SF132">
    <property type="entry name" value="GLYCOSYLTRANSFERASE"/>
    <property type="match status" value="1"/>
</dbReference>
<protein>
    <recommendedName>
        <fullName evidence="1">Erythromycin biosynthesis protein CIII-like C-terminal domain-containing protein</fullName>
    </recommendedName>
</protein>
<evidence type="ECO:0000313" key="2">
    <source>
        <dbReference type="EMBL" id="KAK4251321.1"/>
    </source>
</evidence>
<gene>
    <name evidence="2" type="ORF">C7999DRAFT_28051</name>
</gene>
<reference evidence="2" key="1">
    <citation type="journal article" date="2023" name="Mol. Phylogenet. Evol.">
        <title>Genome-scale phylogeny and comparative genomics of the fungal order Sordariales.</title>
        <authorList>
            <person name="Hensen N."/>
            <person name="Bonometti L."/>
            <person name="Westerberg I."/>
            <person name="Brannstrom I.O."/>
            <person name="Guillou S."/>
            <person name="Cros-Aarteil S."/>
            <person name="Calhoun S."/>
            <person name="Haridas S."/>
            <person name="Kuo A."/>
            <person name="Mondo S."/>
            <person name="Pangilinan J."/>
            <person name="Riley R."/>
            <person name="LaButti K."/>
            <person name="Andreopoulos B."/>
            <person name="Lipzen A."/>
            <person name="Chen C."/>
            <person name="Yan M."/>
            <person name="Daum C."/>
            <person name="Ng V."/>
            <person name="Clum A."/>
            <person name="Steindorff A."/>
            <person name="Ohm R.A."/>
            <person name="Martin F."/>
            <person name="Silar P."/>
            <person name="Natvig D.O."/>
            <person name="Lalanne C."/>
            <person name="Gautier V."/>
            <person name="Ament-Velasquez S.L."/>
            <person name="Kruys A."/>
            <person name="Hutchinson M.I."/>
            <person name="Powell A.J."/>
            <person name="Barry K."/>
            <person name="Miller A.N."/>
            <person name="Grigoriev I.V."/>
            <person name="Debuchy R."/>
            <person name="Gladieux P."/>
            <person name="Hiltunen Thoren M."/>
            <person name="Johannesson H."/>
        </authorList>
    </citation>
    <scope>NUCLEOTIDE SEQUENCE</scope>
    <source>
        <strain evidence="2">CBS 359.72</strain>
    </source>
</reference>
<dbReference type="AlphaFoldDB" id="A0AAN7D0N0"/>
<dbReference type="PANTHER" id="PTHR48049">
    <property type="entry name" value="GLYCOSYLTRANSFERASE"/>
    <property type="match status" value="1"/>
</dbReference>
<sequence length="528" mass="57594">MEEEKPSTGPRRILLLTNSEYGQANVFLATSYALLTLQDEDVEVHFASFPRIRSSVIATSEHVRRDRPGARPIVFHTVDGKDMVSAWTRPEIVAEQRALNKRSVVPLVDVVRRTLVLLKVTLPWTGPEFVQIMRSVAGIVDEVQPDITAVDPAFAPALTVLRHLGVKSVILTPNTIKDFAMPLQPNAEPLWKYPCHGTAHMFPLPWRAIPLNVLLIVLSLIVTIIDPHRRALAAYLAANYHRDTKLTTLATLTLNPLALQRAGVRLLVANTPEIEFPLTIARPSHILPCGPILRPVARPLIEADPDLATWLAGGPVVYINLGTHVFYDAAAAAEMAGALRWLLAVYHKGRAESKEKRGGGLRVLWKVPRRGVEVAAGWKKVDGVFGPGGVVERLLGDEVRDGVIRIVEWLEPEPTSVLEAGTVVCAVHHGGANSFLEAVSAGVPQIVLPLWMDTYDFARRAEILGIGRWGNRGAGKLCKSNQLGEILADVVVGERSTVYAAKAKELAELCKKSGGGRVIAARHILAAI</sequence>
<dbReference type="EMBL" id="MU857606">
    <property type="protein sequence ID" value="KAK4251321.1"/>
    <property type="molecule type" value="Genomic_DNA"/>
</dbReference>
<reference evidence="2" key="2">
    <citation type="submission" date="2023-05" db="EMBL/GenBank/DDBJ databases">
        <authorList>
            <consortium name="Lawrence Berkeley National Laboratory"/>
            <person name="Steindorff A."/>
            <person name="Hensen N."/>
            <person name="Bonometti L."/>
            <person name="Westerberg I."/>
            <person name="Brannstrom I.O."/>
            <person name="Guillou S."/>
            <person name="Cros-Aarteil S."/>
            <person name="Calhoun S."/>
            <person name="Haridas S."/>
            <person name="Kuo A."/>
            <person name="Mondo S."/>
            <person name="Pangilinan J."/>
            <person name="Riley R."/>
            <person name="Labutti K."/>
            <person name="Andreopoulos B."/>
            <person name="Lipzen A."/>
            <person name="Chen C."/>
            <person name="Yanf M."/>
            <person name="Daum C."/>
            <person name="Ng V."/>
            <person name="Clum A."/>
            <person name="Ohm R."/>
            <person name="Martin F."/>
            <person name="Silar P."/>
            <person name="Natvig D."/>
            <person name="Lalanne C."/>
            <person name="Gautier V."/>
            <person name="Ament-Velasquez S.L."/>
            <person name="Kruys A."/>
            <person name="Hutchinson M.I."/>
            <person name="Powell A.J."/>
            <person name="Barry K."/>
            <person name="Miller A.N."/>
            <person name="Grigoriev I.V."/>
            <person name="Debuchy R."/>
            <person name="Gladieux P."/>
            <person name="Thoren M.H."/>
            <person name="Johannesson H."/>
        </authorList>
    </citation>
    <scope>NUCLEOTIDE SEQUENCE</scope>
    <source>
        <strain evidence="2">CBS 359.72</strain>
    </source>
</reference>
<dbReference type="GO" id="GO:0035251">
    <property type="term" value="F:UDP-glucosyltransferase activity"/>
    <property type="evidence" value="ECO:0007669"/>
    <property type="project" value="InterPro"/>
</dbReference>
<dbReference type="InterPro" id="IPR050481">
    <property type="entry name" value="UDP-glycosyltransf_plant"/>
</dbReference>
<name>A0AAN7D0N0_9PEZI</name>